<dbReference type="EMBL" id="CP045702">
    <property type="protein sequence ID" value="QNE78692.1"/>
    <property type="molecule type" value="Genomic_DNA"/>
</dbReference>
<gene>
    <name evidence="2" type="ORF">F0344_32500</name>
</gene>
<name>A0A7G7BTM7_9ACTN</name>
<protein>
    <submittedName>
        <fullName evidence="2">Uncharacterized protein</fullName>
    </submittedName>
</protein>
<accession>A0A7G7BTM7</accession>
<dbReference type="Proteomes" id="UP000515307">
    <property type="component" value="Chromosome"/>
</dbReference>
<organism evidence="2 3">
    <name type="scientific">Streptomyces finlayi</name>
    <dbReference type="NCBI Taxonomy" id="67296"/>
    <lineage>
        <taxon>Bacteria</taxon>
        <taxon>Bacillati</taxon>
        <taxon>Actinomycetota</taxon>
        <taxon>Actinomycetes</taxon>
        <taxon>Kitasatosporales</taxon>
        <taxon>Streptomycetaceae</taxon>
        <taxon>Streptomyces</taxon>
    </lineage>
</organism>
<reference evidence="3" key="1">
    <citation type="submission" date="2019-10" db="EMBL/GenBank/DDBJ databases">
        <title>Antimicrobial potential of Antarctic Bacteria.</title>
        <authorList>
            <person name="Benaud N."/>
            <person name="Edwards R.J."/>
            <person name="Ferrari B.C."/>
        </authorList>
    </citation>
    <scope>NUCLEOTIDE SEQUENCE [LARGE SCALE GENOMIC DNA]</scope>
    <source>
        <strain evidence="3">NBSH44</strain>
    </source>
</reference>
<feature type="region of interest" description="Disordered" evidence="1">
    <location>
        <begin position="1"/>
        <end position="23"/>
    </location>
</feature>
<dbReference type="AlphaFoldDB" id="A0A7G7BTM7"/>
<evidence type="ECO:0000313" key="3">
    <source>
        <dbReference type="Proteomes" id="UP000515307"/>
    </source>
</evidence>
<dbReference type="KEGG" id="sfiy:F0344_32500"/>
<proteinExistence type="predicted"/>
<evidence type="ECO:0000313" key="2">
    <source>
        <dbReference type="EMBL" id="QNE78692.1"/>
    </source>
</evidence>
<sequence>MPGHGHHRNQGRRRPLLDRSAVPLDERVEALLARRTPAEKPMAYHLS</sequence>
<evidence type="ECO:0000256" key="1">
    <source>
        <dbReference type="SAM" id="MobiDB-lite"/>
    </source>
</evidence>
<dbReference type="RefSeq" id="WP_185302150.1">
    <property type="nucleotide sequence ID" value="NZ_CP045702.1"/>
</dbReference>
<feature type="compositionally biased region" description="Basic residues" evidence="1">
    <location>
        <begin position="1"/>
        <end position="14"/>
    </location>
</feature>
<keyword evidence="3" id="KW-1185">Reference proteome</keyword>